<dbReference type="Pfam" id="PF13637">
    <property type="entry name" value="Ank_4"/>
    <property type="match status" value="1"/>
</dbReference>
<dbReference type="OrthoDB" id="407974at2"/>
<gene>
    <name evidence="2" type="ORF">CLV59_105453</name>
</gene>
<evidence type="ECO:0000256" key="1">
    <source>
        <dbReference type="PROSITE-ProRule" id="PRU00023"/>
    </source>
</evidence>
<dbReference type="InterPro" id="IPR002110">
    <property type="entry name" value="Ankyrin_rpt"/>
</dbReference>
<dbReference type="PROSITE" id="PS50088">
    <property type="entry name" value="ANK_REPEAT"/>
    <property type="match status" value="2"/>
</dbReference>
<accession>A0A327W016</accession>
<keyword evidence="3" id="KW-1185">Reference proteome</keyword>
<dbReference type="AlphaFoldDB" id="A0A327W016"/>
<dbReference type="EMBL" id="QLMA01000005">
    <property type="protein sequence ID" value="RAJ80344.1"/>
    <property type="molecule type" value="Genomic_DNA"/>
</dbReference>
<evidence type="ECO:0000313" key="3">
    <source>
        <dbReference type="Proteomes" id="UP000249819"/>
    </source>
</evidence>
<dbReference type="RefSeq" id="WP_111593333.1">
    <property type="nucleotide sequence ID" value="NZ_QLMA01000005.1"/>
</dbReference>
<proteinExistence type="predicted"/>
<feature type="repeat" description="ANK" evidence="1">
    <location>
        <begin position="175"/>
        <end position="207"/>
    </location>
</feature>
<sequence>MKLFGPNALLTEHAQWIMQENIAQLEMLLEGDFDINAVMHVTQHVDVPPVILALAENKLKVLEWLLAHQVQLNHPEHPAIVIAASNCKSKTVQLLLDAGADVNIRDRVGKTALHAALYGKKYDTIPLLLANGYNKAKDGKALRQAVFNRLYPAIQILLDAGFDVNFHQPDMVFPYNPSAVCVAAQNNDFSTVKLLVAHGADVSLKDNYGERAFNAAVAVKNEEMIAFIRALEPAQWHNEEQRLTDLKSYKMPEALIQLLRSENRRITIPDNDNLQFLEFHSILDVKEVNWKKHKFLDLVAVTDNYSAEGFLVWYPKKKCLAYADYEHETFTEICTVKEFLQDPGTQINKIFL</sequence>
<dbReference type="SMART" id="SM00248">
    <property type="entry name" value="ANK"/>
    <property type="match status" value="4"/>
</dbReference>
<keyword evidence="1" id="KW-0040">ANK repeat</keyword>
<dbReference type="InterPro" id="IPR036770">
    <property type="entry name" value="Ankyrin_rpt-contain_sf"/>
</dbReference>
<comment type="caution">
    <text evidence="2">The sequence shown here is derived from an EMBL/GenBank/DDBJ whole genome shotgun (WGS) entry which is preliminary data.</text>
</comment>
<name>A0A327W016_9BACT</name>
<dbReference type="PROSITE" id="PS50297">
    <property type="entry name" value="ANK_REP_REGION"/>
    <property type="match status" value="1"/>
</dbReference>
<dbReference type="SUPFAM" id="SSF48403">
    <property type="entry name" value="Ankyrin repeat"/>
    <property type="match status" value="1"/>
</dbReference>
<dbReference type="Gene3D" id="1.25.40.20">
    <property type="entry name" value="Ankyrin repeat-containing domain"/>
    <property type="match status" value="2"/>
</dbReference>
<dbReference type="Pfam" id="PF12796">
    <property type="entry name" value="Ank_2"/>
    <property type="match status" value="1"/>
</dbReference>
<protein>
    <submittedName>
        <fullName evidence="2">Ankyrin repeat protein</fullName>
    </submittedName>
</protein>
<dbReference type="PANTHER" id="PTHR24183:SF1">
    <property type="entry name" value="FIBRONECTIN TYPE 3 AND ANKYRIN REPEAT DOMAINS PROTEIN 1"/>
    <property type="match status" value="1"/>
</dbReference>
<dbReference type="Proteomes" id="UP000249819">
    <property type="component" value="Unassembled WGS sequence"/>
</dbReference>
<dbReference type="PANTHER" id="PTHR24183">
    <property type="entry name" value="FIBRONECTIN TYPE 3 AND ANKYRIN REPEAT DOMAINS PROTEIN 1"/>
    <property type="match status" value="1"/>
</dbReference>
<organism evidence="2 3">
    <name type="scientific">Chitinophaga dinghuensis</name>
    <dbReference type="NCBI Taxonomy" id="1539050"/>
    <lineage>
        <taxon>Bacteria</taxon>
        <taxon>Pseudomonadati</taxon>
        <taxon>Bacteroidota</taxon>
        <taxon>Chitinophagia</taxon>
        <taxon>Chitinophagales</taxon>
        <taxon>Chitinophagaceae</taxon>
        <taxon>Chitinophaga</taxon>
    </lineage>
</organism>
<evidence type="ECO:0000313" key="2">
    <source>
        <dbReference type="EMBL" id="RAJ80344.1"/>
    </source>
</evidence>
<feature type="repeat" description="ANK" evidence="1">
    <location>
        <begin position="75"/>
        <end position="107"/>
    </location>
</feature>
<reference evidence="2 3" key="1">
    <citation type="submission" date="2018-06" db="EMBL/GenBank/DDBJ databases">
        <title>Genomic Encyclopedia of Archaeal and Bacterial Type Strains, Phase II (KMG-II): from individual species to whole genera.</title>
        <authorList>
            <person name="Goeker M."/>
        </authorList>
    </citation>
    <scope>NUCLEOTIDE SEQUENCE [LARGE SCALE GENOMIC DNA]</scope>
    <source>
        <strain evidence="2 3">DSM 29821</strain>
    </source>
</reference>